<dbReference type="EMBL" id="CATQJA010002617">
    <property type="protein sequence ID" value="CAJ0573243.1"/>
    <property type="molecule type" value="Genomic_DNA"/>
</dbReference>
<keyword evidence="1" id="KW-0694">RNA-binding</keyword>
<evidence type="ECO:0000313" key="4">
    <source>
        <dbReference type="EMBL" id="CAJ0573243.1"/>
    </source>
</evidence>
<comment type="caution">
    <text evidence="4">The sequence shown here is derived from an EMBL/GenBank/DDBJ whole genome shotgun (WGS) entry which is preliminary data.</text>
</comment>
<dbReference type="Proteomes" id="UP001177023">
    <property type="component" value="Unassembled WGS sequence"/>
</dbReference>
<gene>
    <name evidence="4" type="ORF">MSPICULIGERA_LOCUS11608</name>
</gene>
<evidence type="ECO:0000256" key="1">
    <source>
        <dbReference type="ARBA" id="ARBA00022884"/>
    </source>
</evidence>
<dbReference type="Pfam" id="PF13865">
    <property type="entry name" value="FoP_duplication"/>
    <property type="match status" value="1"/>
</dbReference>
<dbReference type="InterPro" id="IPR025715">
    <property type="entry name" value="FoP_C"/>
</dbReference>
<keyword evidence="5" id="KW-1185">Reference proteome</keyword>
<dbReference type="SMART" id="SM01218">
    <property type="entry name" value="FoP_duplication"/>
    <property type="match status" value="1"/>
</dbReference>
<proteinExistence type="predicted"/>
<sequence length="218" mass="24939">MFNHDTIPSKIVVVGTSSVSLNDRFSNYSVPDEEVVVRPSLSSLNRINIDTSSIRKRQQQRARKQVSYNDLDDMAMEPEVEEIVEYVEEVVPRKQFLPKRKPVITTRARPQRASIVDRITLEAPPIEDRITFVRRAPTISNRGDRFGSVQRGRITKPHHIQNRLPSRPNNAVFRGRGRGAAAGRGRPPPKAQPKKSIEDLDREMDEYMHGSRHPKITM</sequence>
<name>A0AA36CS00_9BILA</name>
<feature type="domain" description="Chromatin target of PRMT1 protein C-terminal" evidence="3">
    <location>
        <begin position="138"/>
        <end position="210"/>
    </location>
</feature>
<accession>A0AA36CS00</accession>
<reference evidence="4" key="1">
    <citation type="submission" date="2023-06" db="EMBL/GenBank/DDBJ databases">
        <authorList>
            <person name="Delattre M."/>
        </authorList>
    </citation>
    <scope>NUCLEOTIDE SEQUENCE</scope>
    <source>
        <strain evidence="4">AF72</strain>
    </source>
</reference>
<evidence type="ECO:0000313" key="5">
    <source>
        <dbReference type="Proteomes" id="UP001177023"/>
    </source>
</evidence>
<feature type="compositionally biased region" description="Basic and acidic residues" evidence="2">
    <location>
        <begin position="195"/>
        <end position="209"/>
    </location>
</feature>
<feature type="region of interest" description="Disordered" evidence="2">
    <location>
        <begin position="156"/>
        <end position="218"/>
    </location>
</feature>
<evidence type="ECO:0000259" key="3">
    <source>
        <dbReference type="SMART" id="SM01218"/>
    </source>
</evidence>
<protein>
    <recommendedName>
        <fullName evidence="3">Chromatin target of PRMT1 protein C-terminal domain-containing protein</fullName>
    </recommendedName>
</protein>
<dbReference type="AlphaFoldDB" id="A0AA36CS00"/>
<feature type="non-terminal residue" evidence="4">
    <location>
        <position position="1"/>
    </location>
</feature>
<organism evidence="4 5">
    <name type="scientific">Mesorhabditis spiculigera</name>
    <dbReference type="NCBI Taxonomy" id="96644"/>
    <lineage>
        <taxon>Eukaryota</taxon>
        <taxon>Metazoa</taxon>
        <taxon>Ecdysozoa</taxon>
        <taxon>Nematoda</taxon>
        <taxon>Chromadorea</taxon>
        <taxon>Rhabditida</taxon>
        <taxon>Rhabditina</taxon>
        <taxon>Rhabditomorpha</taxon>
        <taxon>Rhabditoidea</taxon>
        <taxon>Rhabditidae</taxon>
        <taxon>Mesorhabditinae</taxon>
        <taxon>Mesorhabditis</taxon>
    </lineage>
</organism>
<evidence type="ECO:0000256" key="2">
    <source>
        <dbReference type="SAM" id="MobiDB-lite"/>
    </source>
</evidence>
<dbReference type="GO" id="GO:0003723">
    <property type="term" value="F:RNA binding"/>
    <property type="evidence" value="ECO:0007669"/>
    <property type="project" value="UniProtKB-KW"/>
</dbReference>